<evidence type="ECO:0000313" key="3">
    <source>
        <dbReference type="EMBL" id="JAA72262.1"/>
    </source>
</evidence>
<proteinExistence type="evidence at transcript level"/>
<feature type="coiled-coil region" evidence="1">
    <location>
        <begin position="2"/>
        <end position="58"/>
    </location>
</feature>
<evidence type="ECO:0000256" key="2">
    <source>
        <dbReference type="SAM" id="MobiDB-lite"/>
    </source>
</evidence>
<dbReference type="EMBL" id="GADI01001546">
    <property type="protein sequence ID" value="JAA72262.1"/>
    <property type="molecule type" value="mRNA"/>
</dbReference>
<evidence type="ECO:0000256" key="1">
    <source>
        <dbReference type="SAM" id="Coils"/>
    </source>
</evidence>
<reference evidence="3" key="1">
    <citation type="submission" date="2012-12" db="EMBL/GenBank/DDBJ databases">
        <title>Identification and characterization of a phenylalanine ammonia-lyase gene family in Isatis indigotica Fort.</title>
        <authorList>
            <person name="Liu Q."/>
            <person name="Chen J."/>
            <person name="Zhou X."/>
            <person name="Di P."/>
            <person name="Xiao Y."/>
            <person name="Xuan H."/>
            <person name="Zhang L."/>
            <person name="Chen W."/>
        </authorList>
    </citation>
    <scope>NUCLEOTIDE SEQUENCE</scope>
    <source>
        <tissue evidence="3">Salivary gland</tissue>
    </source>
</reference>
<sequence length="123" mass="14491">MEQQLRQEKDKLLAEERQKERKLREELELELKQKDQLLQLLMEKHAQLEAQLRNVNTNEAETKLGKLPSSSRNSTGSRFGWWTPRDRCRKCNARRTPCGSTRWKRSVDAQSKGHLKPLCSTLF</sequence>
<protein>
    <submittedName>
        <fullName evidence="3">Uncharacterized protein</fullName>
    </submittedName>
</protein>
<name>A0A0K8RMB2_IXORI</name>
<dbReference type="AlphaFoldDB" id="A0A0K8RMB2"/>
<feature type="region of interest" description="Disordered" evidence="2">
    <location>
        <begin position="59"/>
        <end position="78"/>
    </location>
</feature>
<keyword evidence="1" id="KW-0175">Coiled coil</keyword>
<organism evidence="3">
    <name type="scientific">Ixodes ricinus</name>
    <name type="common">Common tick</name>
    <name type="synonym">Acarus ricinus</name>
    <dbReference type="NCBI Taxonomy" id="34613"/>
    <lineage>
        <taxon>Eukaryota</taxon>
        <taxon>Metazoa</taxon>
        <taxon>Ecdysozoa</taxon>
        <taxon>Arthropoda</taxon>
        <taxon>Chelicerata</taxon>
        <taxon>Arachnida</taxon>
        <taxon>Acari</taxon>
        <taxon>Parasitiformes</taxon>
        <taxon>Ixodida</taxon>
        <taxon>Ixodoidea</taxon>
        <taxon>Ixodidae</taxon>
        <taxon>Ixodinae</taxon>
        <taxon>Ixodes</taxon>
    </lineage>
</organism>
<accession>A0A0K8RMB2</accession>
<feature type="compositionally biased region" description="Polar residues" evidence="2">
    <location>
        <begin position="68"/>
        <end position="77"/>
    </location>
</feature>